<keyword evidence="6" id="KW-1185">Reference proteome</keyword>
<evidence type="ECO:0000256" key="1">
    <source>
        <dbReference type="ARBA" id="ARBA00004370"/>
    </source>
</evidence>
<feature type="transmembrane region" description="Helical" evidence="4">
    <location>
        <begin position="123"/>
        <end position="145"/>
    </location>
</feature>
<dbReference type="PANTHER" id="PTHR31415:SF4">
    <property type="entry name" value="NDR1_HIN1-LIKE PROTEIN 3"/>
    <property type="match status" value="1"/>
</dbReference>
<reference evidence="5 6" key="1">
    <citation type="submission" date="2022-03" db="EMBL/GenBank/DDBJ databases">
        <authorList>
            <person name="Macdonald S."/>
            <person name="Ahmed S."/>
            <person name="Newling K."/>
        </authorList>
    </citation>
    <scope>NUCLEOTIDE SEQUENCE [LARGE SCALE GENOMIC DNA]</scope>
</reference>
<dbReference type="Proteomes" id="UP001642260">
    <property type="component" value="Unassembled WGS sequence"/>
</dbReference>
<evidence type="ECO:0000256" key="3">
    <source>
        <dbReference type="SAM" id="MobiDB-lite"/>
    </source>
</evidence>
<sequence length="314" mass="34547">MPSPGKEATQPKTDSGSGSGQTSERDTNQPPPPPPQSQPPPTQSQPPPQQTQPHPPQTQPYPQVMGYPGYSQDPYSNYPNAPYNHQQYPYAQAPPASYYGSSYPAQQNPVYQRPAPSGFFRGIITGLIVLVVLLCISTTITWLVLRPQIPIFSVTSFTVSNFNLTEPVFSAQWTANLTVENPNTKLNGYFDRIQGFIYNQNAIGEDDFLAMSFFQPVFVGTKKSVPIGETLTSGGKEQPKVPSWVGDEMKKERETGTVSFDLRMLVWITFKTDGWSARERGLKVFCGKLKVAFEGASGNGAVSLTKPLPCLVYV</sequence>
<evidence type="ECO:0008006" key="7">
    <source>
        <dbReference type="Google" id="ProtNLM"/>
    </source>
</evidence>
<dbReference type="InterPro" id="IPR044839">
    <property type="entry name" value="NDR1-like"/>
</dbReference>
<keyword evidence="4" id="KW-1133">Transmembrane helix</keyword>
<accession>A0ABC8L4I7</accession>
<feature type="compositionally biased region" description="Pro residues" evidence="3">
    <location>
        <begin position="29"/>
        <end position="59"/>
    </location>
</feature>
<organism evidence="5 6">
    <name type="scientific">Eruca vesicaria subsp. sativa</name>
    <name type="common">Garden rocket</name>
    <name type="synonym">Eruca sativa</name>
    <dbReference type="NCBI Taxonomy" id="29727"/>
    <lineage>
        <taxon>Eukaryota</taxon>
        <taxon>Viridiplantae</taxon>
        <taxon>Streptophyta</taxon>
        <taxon>Embryophyta</taxon>
        <taxon>Tracheophyta</taxon>
        <taxon>Spermatophyta</taxon>
        <taxon>Magnoliopsida</taxon>
        <taxon>eudicotyledons</taxon>
        <taxon>Gunneridae</taxon>
        <taxon>Pentapetalae</taxon>
        <taxon>rosids</taxon>
        <taxon>malvids</taxon>
        <taxon>Brassicales</taxon>
        <taxon>Brassicaceae</taxon>
        <taxon>Brassiceae</taxon>
        <taxon>Eruca</taxon>
    </lineage>
</organism>
<name>A0ABC8L4I7_ERUVS</name>
<keyword evidence="4" id="KW-0812">Transmembrane</keyword>
<dbReference type="EMBL" id="CAKOAT010460709">
    <property type="protein sequence ID" value="CAH8375781.1"/>
    <property type="molecule type" value="Genomic_DNA"/>
</dbReference>
<feature type="region of interest" description="Disordered" evidence="3">
    <location>
        <begin position="1"/>
        <end position="89"/>
    </location>
</feature>
<evidence type="ECO:0000256" key="2">
    <source>
        <dbReference type="ARBA" id="ARBA00023136"/>
    </source>
</evidence>
<dbReference type="AlphaFoldDB" id="A0ABC8L4I7"/>
<feature type="compositionally biased region" description="Polar residues" evidence="3">
    <location>
        <begin position="10"/>
        <end position="22"/>
    </location>
</feature>
<proteinExistence type="predicted"/>
<evidence type="ECO:0000256" key="4">
    <source>
        <dbReference type="SAM" id="Phobius"/>
    </source>
</evidence>
<evidence type="ECO:0000313" key="6">
    <source>
        <dbReference type="Proteomes" id="UP001642260"/>
    </source>
</evidence>
<dbReference type="GO" id="GO:0016020">
    <property type="term" value="C:membrane"/>
    <property type="evidence" value="ECO:0007669"/>
    <property type="project" value="UniProtKB-SubCell"/>
</dbReference>
<evidence type="ECO:0000313" key="5">
    <source>
        <dbReference type="EMBL" id="CAH8375781.1"/>
    </source>
</evidence>
<dbReference type="PANTHER" id="PTHR31415">
    <property type="entry name" value="OS05G0367900 PROTEIN"/>
    <property type="match status" value="1"/>
</dbReference>
<keyword evidence="2 4" id="KW-0472">Membrane</keyword>
<comment type="caution">
    <text evidence="5">The sequence shown here is derived from an EMBL/GenBank/DDBJ whole genome shotgun (WGS) entry which is preliminary data.</text>
</comment>
<comment type="subcellular location">
    <subcellularLocation>
        <location evidence="1">Membrane</location>
    </subcellularLocation>
</comment>
<protein>
    <recommendedName>
        <fullName evidence="7">Late embryogenesis abundant protein LEA-2 subgroup domain-containing protein</fullName>
    </recommendedName>
</protein>
<gene>
    <name evidence="5" type="ORF">ERUC_LOCUS32243</name>
</gene>